<protein>
    <submittedName>
        <fullName evidence="1">Uncharacterized protein</fullName>
    </submittedName>
</protein>
<organism evidence="1 2">
    <name type="scientific">Cyphomyrmex costatus</name>
    <dbReference type="NCBI Taxonomy" id="456900"/>
    <lineage>
        <taxon>Eukaryota</taxon>
        <taxon>Metazoa</taxon>
        <taxon>Ecdysozoa</taxon>
        <taxon>Arthropoda</taxon>
        <taxon>Hexapoda</taxon>
        <taxon>Insecta</taxon>
        <taxon>Pterygota</taxon>
        <taxon>Neoptera</taxon>
        <taxon>Endopterygota</taxon>
        <taxon>Hymenoptera</taxon>
        <taxon>Apocrita</taxon>
        <taxon>Aculeata</taxon>
        <taxon>Formicoidea</taxon>
        <taxon>Formicidae</taxon>
        <taxon>Myrmicinae</taxon>
        <taxon>Cyphomyrmex</taxon>
    </lineage>
</organism>
<dbReference type="Proteomes" id="UP000078542">
    <property type="component" value="Unassembled WGS sequence"/>
</dbReference>
<dbReference type="EMBL" id="KQ977642">
    <property type="protein sequence ID" value="KYN00967.1"/>
    <property type="molecule type" value="Genomic_DNA"/>
</dbReference>
<sequence>MASSQAEKTKVDGIFSQNSATKKLLVAFKRLRISQVFFNHTSFQTSLNLPSFSDESFAAATSDTRIGKFIASTRARGLGIVELVRFVSSSLDLDTRR</sequence>
<evidence type="ECO:0000313" key="2">
    <source>
        <dbReference type="Proteomes" id="UP000078542"/>
    </source>
</evidence>
<evidence type="ECO:0000313" key="1">
    <source>
        <dbReference type="EMBL" id="KYN00967.1"/>
    </source>
</evidence>
<reference evidence="1 2" key="1">
    <citation type="submission" date="2016-03" db="EMBL/GenBank/DDBJ databases">
        <title>Cyphomyrmex costatus WGS genome.</title>
        <authorList>
            <person name="Nygaard S."/>
            <person name="Hu H."/>
            <person name="Boomsma J."/>
            <person name="Zhang G."/>
        </authorList>
    </citation>
    <scope>NUCLEOTIDE SEQUENCE [LARGE SCALE GENOMIC DNA]</scope>
    <source>
        <strain evidence="1">MS0001</strain>
        <tissue evidence="1">Whole body</tissue>
    </source>
</reference>
<name>A0A195CKI4_9HYME</name>
<dbReference type="AlphaFoldDB" id="A0A195CKI4"/>
<keyword evidence="2" id="KW-1185">Reference proteome</keyword>
<accession>A0A195CKI4</accession>
<proteinExistence type="predicted"/>
<gene>
    <name evidence="1" type="ORF">ALC62_08193</name>
</gene>